<comment type="similarity">
    <text evidence="2">Belongs to the MoaE family.</text>
</comment>
<dbReference type="SUPFAM" id="SSF54690">
    <property type="entry name" value="Molybdopterin synthase subunit MoaE"/>
    <property type="match status" value="1"/>
</dbReference>
<dbReference type="EC" id="2.8.1.12" evidence="3"/>
<dbReference type="GO" id="GO:0006777">
    <property type="term" value="P:Mo-molybdopterin cofactor biosynthetic process"/>
    <property type="evidence" value="ECO:0007669"/>
    <property type="project" value="UniProtKB-KW"/>
</dbReference>
<evidence type="ECO:0000256" key="1">
    <source>
        <dbReference type="ARBA" id="ARBA00005046"/>
    </source>
</evidence>
<dbReference type="Gene3D" id="3.90.1170.40">
    <property type="entry name" value="Molybdopterin biosynthesis MoaE subunit"/>
    <property type="match status" value="1"/>
</dbReference>
<gene>
    <name evidence="12" type="ORF">MARGE09_P1673</name>
</gene>
<comment type="catalytic activity">
    <reaction evidence="11">
        <text>2 [molybdopterin-synthase sulfur-carrier protein]-C-terminal-Gly-aminoethanethioate + cyclic pyranopterin phosphate + H2O = molybdopterin + 2 [molybdopterin-synthase sulfur-carrier protein]-C-terminal Gly-Gly + 2 H(+)</text>
        <dbReference type="Rhea" id="RHEA:26333"/>
        <dbReference type="Rhea" id="RHEA-COMP:12202"/>
        <dbReference type="Rhea" id="RHEA-COMP:19907"/>
        <dbReference type="ChEBI" id="CHEBI:15377"/>
        <dbReference type="ChEBI" id="CHEBI:15378"/>
        <dbReference type="ChEBI" id="CHEBI:58698"/>
        <dbReference type="ChEBI" id="CHEBI:59648"/>
        <dbReference type="ChEBI" id="CHEBI:90778"/>
        <dbReference type="ChEBI" id="CHEBI:232372"/>
        <dbReference type="EC" id="2.8.1.12"/>
    </reaction>
</comment>
<keyword evidence="13" id="KW-1185">Reference proteome</keyword>
<proteinExistence type="inferred from homology"/>
<evidence type="ECO:0000256" key="7">
    <source>
        <dbReference type="ARBA" id="ARBA00029745"/>
    </source>
</evidence>
<evidence type="ECO:0000256" key="6">
    <source>
        <dbReference type="ARBA" id="ARBA00026066"/>
    </source>
</evidence>
<evidence type="ECO:0000256" key="4">
    <source>
        <dbReference type="ARBA" id="ARBA00013858"/>
    </source>
</evidence>
<organism evidence="12 13">
    <name type="scientific">Marinagarivorans cellulosilyticus</name>
    <dbReference type="NCBI Taxonomy" id="2721545"/>
    <lineage>
        <taxon>Bacteria</taxon>
        <taxon>Pseudomonadati</taxon>
        <taxon>Pseudomonadota</taxon>
        <taxon>Gammaproteobacteria</taxon>
        <taxon>Cellvibrionales</taxon>
        <taxon>Cellvibrionaceae</taxon>
        <taxon>Marinagarivorans</taxon>
    </lineage>
</organism>
<accession>A0AAN2BJY9</accession>
<dbReference type="AlphaFoldDB" id="A0AAN2BJY9"/>
<dbReference type="Pfam" id="PF02391">
    <property type="entry name" value="MoaE"/>
    <property type="match status" value="1"/>
</dbReference>
<evidence type="ECO:0000313" key="12">
    <source>
        <dbReference type="EMBL" id="BCD97472.1"/>
    </source>
</evidence>
<dbReference type="CDD" id="cd00756">
    <property type="entry name" value="MoaE"/>
    <property type="match status" value="1"/>
</dbReference>
<comment type="subunit">
    <text evidence="6">Heterotetramer of 2 MoaD subunits and 2 MoaE subunits. Also stable as homodimer. The enzyme changes between these two forms during catalysis.</text>
</comment>
<dbReference type="InterPro" id="IPR036563">
    <property type="entry name" value="MoaE_sf"/>
</dbReference>
<evidence type="ECO:0000256" key="2">
    <source>
        <dbReference type="ARBA" id="ARBA00005426"/>
    </source>
</evidence>
<evidence type="ECO:0000256" key="9">
    <source>
        <dbReference type="ARBA" id="ARBA00030781"/>
    </source>
</evidence>
<reference evidence="12 13" key="1">
    <citation type="journal article" date="2022" name="IScience">
        <title>An ultrasensitive nanofiber-based assay for enzymatic hydrolysis and deep-sea microbial degradation of cellulose.</title>
        <authorList>
            <person name="Tsudome M."/>
            <person name="Tachioka M."/>
            <person name="Miyazaki M."/>
            <person name="Uchimura K."/>
            <person name="Tsuda M."/>
            <person name="Takaki Y."/>
            <person name="Deguchi S."/>
        </authorList>
    </citation>
    <scope>NUCLEOTIDE SEQUENCE [LARGE SCALE GENOMIC DNA]</scope>
    <source>
        <strain evidence="12 13">GE09</strain>
    </source>
</reference>
<evidence type="ECO:0000256" key="10">
    <source>
        <dbReference type="ARBA" id="ARBA00032474"/>
    </source>
</evidence>
<keyword evidence="5" id="KW-0501">Molybdenum cofactor biosynthesis</keyword>
<dbReference type="Proteomes" id="UP001320119">
    <property type="component" value="Chromosome"/>
</dbReference>
<evidence type="ECO:0000256" key="3">
    <source>
        <dbReference type="ARBA" id="ARBA00011950"/>
    </source>
</evidence>
<dbReference type="GO" id="GO:0030366">
    <property type="term" value="F:molybdopterin synthase activity"/>
    <property type="evidence" value="ECO:0007669"/>
    <property type="project" value="UniProtKB-EC"/>
</dbReference>
<dbReference type="PANTHER" id="PTHR23404">
    <property type="entry name" value="MOLYBDOPTERIN SYNTHASE RELATED"/>
    <property type="match status" value="1"/>
</dbReference>
<sequence>MAPMEKQQPQIRISVQSEDFDQNLQYQQLRVSSAIGAVVTFTGLVREFAPTTANTAHGKTNFELEHYPGMTEQVLEQIANNACKQWPLDAVTVIHRVGKLSSCAQIVFVGVASAHRQAAFEACHCIIDLLKTQAPFWKKEGDKWVEAKESDQHAATRWLSNNA</sequence>
<evidence type="ECO:0000256" key="8">
    <source>
        <dbReference type="ARBA" id="ARBA00030407"/>
    </source>
</evidence>
<evidence type="ECO:0000256" key="5">
    <source>
        <dbReference type="ARBA" id="ARBA00023150"/>
    </source>
</evidence>
<dbReference type="EMBL" id="AP023086">
    <property type="protein sequence ID" value="BCD97472.1"/>
    <property type="molecule type" value="Genomic_DNA"/>
</dbReference>
<keyword evidence="12" id="KW-0808">Transferase</keyword>
<name>A0AAN2BJY9_9GAMM</name>
<evidence type="ECO:0000256" key="11">
    <source>
        <dbReference type="ARBA" id="ARBA00049878"/>
    </source>
</evidence>
<protein>
    <recommendedName>
        <fullName evidence="4">Molybdopterin synthase catalytic subunit</fullName>
        <ecNumber evidence="3">2.8.1.12</ecNumber>
    </recommendedName>
    <alternativeName>
        <fullName evidence="9">MPT synthase subunit 2</fullName>
    </alternativeName>
    <alternativeName>
        <fullName evidence="7">Molybdenum cofactor biosynthesis protein E</fullName>
    </alternativeName>
    <alternativeName>
        <fullName evidence="8">Molybdopterin-converting factor large subunit</fullName>
    </alternativeName>
    <alternativeName>
        <fullName evidence="10">Molybdopterin-converting factor subunit 2</fullName>
    </alternativeName>
</protein>
<evidence type="ECO:0000313" key="13">
    <source>
        <dbReference type="Proteomes" id="UP001320119"/>
    </source>
</evidence>
<dbReference type="KEGG" id="marq:MARGE09_P1673"/>
<dbReference type="InterPro" id="IPR003448">
    <property type="entry name" value="Mopterin_biosynth_MoaE"/>
</dbReference>
<comment type="pathway">
    <text evidence="1">Cofactor biosynthesis; molybdopterin biosynthesis.</text>
</comment>